<dbReference type="EMBL" id="OV651817">
    <property type="protein sequence ID" value="CAH1110478.1"/>
    <property type="molecule type" value="Genomic_DNA"/>
</dbReference>
<evidence type="ECO:0000256" key="1">
    <source>
        <dbReference type="SAM" id="MobiDB-lite"/>
    </source>
</evidence>
<reference evidence="2" key="1">
    <citation type="submission" date="2022-01" db="EMBL/GenBank/DDBJ databases">
        <authorList>
            <person name="King R."/>
        </authorList>
    </citation>
    <scope>NUCLEOTIDE SEQUENCE</scope>
</reference>
<dbReference type="OrthoDB" id="10624123at2759"/>
<proteinExistence type="predicted"/>
<feature type="compositionally biased region" description="Basic residues" evidence="1">
    <location>
        <begin position="59"/>
        <end position="76"/>
    </location>
</feature>
<protein>
    <submittedName>
        <fullName evidence="2">Uncharacterized protein</fullName>
    </submittedName>
</protein>
<dbReference type="AlphaFoldDB" id="A0A9P0GEG6"/>
<feature type="region of interest" description="Disordered" evidence="1">
    <location>
        <begin position="16"/>
        <end position="85"/>
    </location>
</feature>
<keyword evidence="3" id="KW-1185">Reference proteome</keyword>
<evidence type="ECO:0000313" key="3">
    <source>
        <dbReference type="Proteomes" id="UP001153636"/>
    </source>
</evidence>
<dbReference type="Proteomes" id="UP001153636">
    <property type="component" value="Chromosome 5"/>
</dbReference>
<organism evidence="2 3">
    <name type="scientific">Psylliodes chrysocephalus</name>
    <dbReference type="NCBI Taxonomy" id="3402493"/>
    <lineage>
        <taxon>Eukaryota</taxon>
        <taxon>Metazoa</taxon>
        <taxon>Ecdysozoa</taxon>
        <taxon>Arthropoda</taxon>
        <taxon>Hexapoda</taxon>
        <taxon>Insecta</taxon>
        <taxon>Pterygota</taxon>
        <taxon>Neoptera</taxon>
        <taxon>Endopterygota</taxon>
        <taxon>Coleoptera</taxon>
        <taxon>Polyphaga</taxon>
        <taxon>Cucujiformia</taxon>
        <taxon>Chrysomeloidea</taxon>
        <taxon>Chrysomelidae</taxon>
        <taxon>Galerucinae</taxon>
        <taxon>Alticini</taxon>
        <taxon>Psylliodes</taxon>
    </lineage>
</organism>
<feature type="compositionally biased region" description="Acidic residues" evidence="1">
    <location>
        <begin position="23"/>
        <end position="33"/>
    </location>
</feature>
<feature type="compositionally biased region" description="Basic and acidic residues" evidence="1">
    <location>
        <begin position="40"/>
        <end position="58"/>
    </location>
</feature>
<gene>
    <name evidence="2" type="ORF">PSYICH_LOCUS11372</name>
</gene>
<accession>A0A9P0GEG6</accession>
<sequence>MIDPLLIDGLDIEEPSAMFNFEQEPEENSELEIDTFTPHSDSDRGEEQNTSTSEEKNHYYIRRIKHQNINKRRREKKNSGRERKYSIVFKKKKSGKKLFQVTRLQNTIAATKKMAGQNERRLTQKEQYETKKLQLYEQDIAVKTRIATVLEKILEKMF</sequence>
<name>A0A9P0GEG6_9CUCU</name>
<evidence type="ECO:0000313" key="2">
    <source>
        <dbReference type="EMBL" id="CAH1110478.1"/>
    </source>
</evidence>